<dbReference type="EMBL" id="LT629745">
    <property type="protein sequence ID" value="SDR77909.1"/>
    <property type="molecule type" value="Genomic_DNA"/>
</dbReference>
<reference evidence="2 3" key="1">
    <citation type="submission" date="2016-10" db="EMBL/GenBank/DDBJ databases">
        <authorList>
            <person name="Varghese N."/>
            <person name="Submissions S."/>
        </authorList>
    </citation>
    <scope>NUCLEOTIDE SEQUENCE [LARGE SCALE GENOMIC DNA]</scope>
    <source>
        <strain evidence="2 3">Mar_2010_102</strain>
    </source>
</reference>
<evidence type="ECO:0008006" key="4">
    <source>
        <dbReference type="Google" id="ProtNLM"/>
    </source>
</evidence>
<name>A0A1H1LVX3_9FLAO</name>
<evidence type="ECO:0000256" key="1">
    <source>
        <dbReference type="SAM" id="SignalP"/>
    </source>
</evidence>
<evidence type="ECO:0000313" key="2">
    <source>
        <dbReference type="EMBL" id="SDR77909.1"/>
    </source>
</evidence>
<dbReference type="AlphaFoldDB" id="A0A1H1LVX3"/>
<protein>
    <recommendedName>
        <fullName evidence="4">Lipoprotein</fullName>
    </recommendedName>
</protein>
<accession>A0A1H1LVX3</accession>
<proteinExistence type="predicted"/>
<sequence>MKKGFKMAFLLVLALAVVNCSKDDDTPTTYDFEDQFEDLEELPGVEDEDPEITEPDTGKVQESAATANVMADLGDGSGDVSAETQASLDAVENFGASLSTDAQAEAQSLDATRAEEILNMTDLDGELAGLEASLDNAPAEILELLPSVDFGADLGTSSVFNEDLFRSGLGAKEVATTNQQTGPCFEAAKKAYDEAMAPAIAKRQENLEIIDANYQRRLGEAETRAASRQAAVDAARDDYAAYILDTTVALLDLAASVESTNAAFAANLRTYALLFLVEGSSSLTAWYIAASQKVADKKVAEKTTATSIKTTKTTEVETKFAAIKATADAKLADANRNCHNQGSGS</sequence>
<dbReference type="STRING" id="1250231.SAMN04488552_0995"/>
<keyword evidence="1" id="KW-0732">Signal</keyword>
<feature type="chain" id="PRO_5009253859" description="Lipoprotein" evidence="1">
    <location>
        <begin position="23"/>
        <end position="345"/>
    </location>
</feature>
<keyword evidence="3" id="KW-1185">Reference proteome</keyword>
<dbReference type="Proteomes" id="UP000198858">
    <property type="component" value="Chromosome I"/>
</dbReference>
<gene>
    <name evidence="2" type="ORF">SAMN04488552_0995</name>
</gene>
<organism evidence="2 3">
    <name type="scientific">Christiangramia echinicola</name>
    <dbReference type="NCBI Taxonomy" id="279359"/>
    <lineage>
        <taxon>Bacteria</taxon>
        <taxon>Pseudomonadati</taxon>
        <taxon>Bacteroidota</taxon>
        <taxon>Flavobacteriia</taxon>
        <taxon>Flavobacteriales</taxon>
        <taxon>Flavobacteriaceae</taxon>
        <taxon>Christiangramia</taxon>
    </lineage>
</organism>
<evidence type="ECO:0000313" key="3">
    <source>
        <dbReference type="Proteomes" id="UP000198858"/>
    </source>
</evidence>
<feature type="signal peptide" evidence="1">
    <location>
        <begin position="1"/>
        <end position="22"/>
    </location>
</feature>